<reference evidence="5 6" key="1">
    <citation type="submission" date="2015-09" db="EMBL/GenBank/DDBJ databases">
        <title>Complete genome of Psychrobacter urativorans R10.10B.</title>
        <authorList>
            <person name="See-Too W.S."/>
            <person name="Chan K.G."/>
        </authorList>
    </citation>
    <scope>NUCLEOTIDE SEQUENCE [LARGE SCALE GENOMIC DNA]</scope>
    <source>
        <strain evidence="5 6">R10.10B</strain>
    </source>
</reference>
<organism evidence="5 6">
    <name type="scientific">Psychrobacter urativorans</name>
    <dbReference type="NCBI Taxonomy" id="45610"/>
    <lineage>
        <taxon>Bacteria</taxon>
        <taxon>Pseudomonadati</taxon>
        <taxon>Pseudomonadota</taxon>
        <taxon>Gammaproteobacteria</taxon>
        <taxon>Moraxellales</taxon>
        <taxon>Moraxellaceae</taxon>
        <taxon>Psychrobacter</taxon>
    </lineage>
</organism>
<dbReference type="KEGG" id="pur:AOC03_01480"/>
<dbReference type="GO" id="GO:0043565">
    <property type="term" value="F:sequence-specific DNA binding"/>
    <property type="evidence" value="ECO:0007669"/>
    <property type="project" value="InterPro"/>
</dbReference>
<dbReference type="EMBL" id="CP012678">
    <property type="protein sequence ID" value="ALF58882.1"/>
    <property type="molecule type" value="Genomic_DNA"/>
</dbReference>
<dbReference type="InterPro" id="IPR009057">
    <property type="entry name" value="Homeodomain-like_sf"/>
</dbReference>
<gene>
    <name evidence="5" type="ORF">AOC03_01480</name>
</gene>
<keyword evidence="2" id="KW-0238">DNA-binding</keyword>
<dbReference type="SUPFAM" id="SSF46689">
    <property type="entry name" value="Homeodomain-like"/>
    <property type="match status" value="2"/>
</dbReference>
<dbReference type="Pfam" id="PF12833">
    <property type="entry name" value="HTH_18"/>
    <property type="match status" value="1"/>
</dbReference>
<dbReference type="InterPro" id="IPR018062">
    <property type="entry name" value="HTH_AraC-typ_CS"/>
</dbReference>
<dbReference type="InterPro" id="IPR018060">
    <property type="entry name" value="HTH_AraC"/>
</dbReference>
<evidence type="ECO:0000313" key="6">
    <source>
        <dbReference type="Proteomes" id="UP000059847"/>
    </source>
</evidence>
<accession>A0A0M4TB89</accession>
<proteinExistence type="predicted"/>
<protein>
    <recommendedName>
        <fullName evidence="4">HTH araC/xylS-type domain-containing protein</fullName>
    </recommendedName>
</protein>
<evidence type="ECO:0000256" key="3">
    <source>
        <dbReference type="ARBA" id="ARBA00023163"/>
    </source>
</evidence>
<dbReference type="STRING" id="45610.AOC03_01480"/>
<dbReference type="SMART" id="SM00342">
    <property type="entry name" value="HTH_ARAC"/>
    <property type="match status" value="1"/>
</dbReference>
<feature type="domain" description="HTH araC/xylS-type" evidence="4">
    <location>
        <begin position="146"/>
        <end position="244"/>
    </location>
</feature>
<name>A0A0M4TB89_9GAMM</name>
<dbReference type="Proteomes" id="UP000059847">
    <property type="component" value="Chromosome"/>
</dbReference>
<dbReference type="PROSITE" id="PS00041">
    <property type="entry name" value="HTH_ARAC_FAMILY_1"/>
    <property type="match status" value="1"/>
</dbReference>
<keyword evidence="1" id="KW-0805">Transcription regulation</keyword>
<dbReference type="PROSITE" id="PS01124">
    <property type="entry name" value="HTH_ARAC_FAMILY_2"/>
    <property type="match status" value="1"/>
</dbReference>
<evidence type="ECO:0000259" key="4">
    <source>
        <dbReference type="PROSITE" id="PS01124"/>
    </source>
</evidence>
<sequence>MIKESSFKNLLYIRSYLNTASEGHFHDFNQLIIPLTTYLDTGVRDKTVRIHYGEALLVSKGIFHKCLSDNNFKFLTVNLHENIDSLWTSEASMHFSLDEKTLLFLTFMEKQLQSACDQQAEAQMFALLKTLLGSMTPVGKTNPRLLLVIETMKNDLAGAHTISSLAQIACLSESQFKMTFKKQFTCTPLAYLTEIRMQSALGLMLNTDIPVGIVAEQCGYNNTLSLVRNFKKRFNQTPSECRKRHLAHSS</sequence>
<keyword evidence="6" id="KW-1185">Reference proteome</keyword>
<evidence type="ECO:0000313" key="5">
    <source>
        <dbReference type="EMBL" id="ALF58882.1"/>
    </source>
</evidence>
<dbReference type="PANTHER" id="PTHR46796">
    <property type="entry name" value="HTH-TYPE TRANSCRIPTIONAL ACTIVATOR RHAS-RELATED"/>
    <property type="match status" value="1"/>
</dbReference>
<dbReference type="InterPro" id="IPR050204">
    <property type="entry name" value="AraC_XylS_family_regulators"/>
</dbReference>
<evidence type="ECO:0000256" key="2">
    <source>
        <dbReference type="ARBA" id="ARBA00023125"/>
    </source>
</evidence>
<dbReference type="GO" id="GO:0003700">
    <property type="term" value="F:DNA-binding transcription factor activity"/>
    <property type="evidence" value="ECO:0007669"/>
    <property type="project" value="InterPro"/>
</dbReference>
<keyword evidence="3" id="KW-0804">Transcription</keyword>
<dbReference type="OrthoDB" id="5996070at2"/>
<dbReference type="Gene3D" id="1.10.10.60">
    <property type="entry name" value="Homeodomain-like"/>
    <property type="match status" value="1"/>
</dbReference>
<dbReference type="AlphaFoldDB" id="A0A0M4TB89"/>
<dbReference type="PANTHER" id="PTHR46796:SF13">
    <property type="entry name" value="HTH-TYPE TRANSCRIPTIONAL ACTIVATOR RHAS"/>
    <property type="match status" value="1"/>
</dbReference>
<evidence type="ECO:0000256" key="1">
    <source>
        <dbReference type="ARBA" id="ARBA00023015"/>
    </source>
</evidence>
<dbReference type="RefSeq" id="WP_062533278.1">
    <property type="nucleotide sequence ID" value="NZ_CP012678.1"/>
</dbReference>